<dbReference type="Pfam" id="PF00072">
    <property type="entry name" value="Response_reg"/>
    <property type="match status" value="1"/>
</dbReference>
<dbReference type="SUPFAM" id="SSF55874">
    <property type="entry name" value="ATPase domain of HSP90 chaperone/DNA topoisomerase II/histidine kinase"/>
    <property type="match status" value="1"/>
</dbReference>
<dbReference type="InterPro" id="IPR004358">
    <property type="entry name" value="Sig_transdc_His_kin-like_C"/>
</dbReference>
<evidence type="ECO:0000313" key="9">
    <source>
        <dbReference type="EMBL" id="MBC8431463.1"/>
    </source>
</evidence>
<organism evidence="9 10">
    <name type="scientific">Candidatus Desulfatibia vada</name>
    <dbReference type="NCBI Taxonomy" id="2841696"/>
    <lineage>
        <taxon>Bacteria</taxon>
        <taxon>Pseudomonadati</taxon>
        <taxon>Thermodesulfobacteriota</taxon>
        <taxon>Desulfobacteria</taxon>
        <taxon>Desulfobacterales</taxon>
        <taxon>Desulfobacterales incertae sedis</taxon>
        <taxon>Candidatus Desulfatibia</taxon>
    </lineage>
</organism>
<dbReference type="Gene3D" id="3.30.450.20">
    <property type="entry name" value="PAS domain"/>
    <property type="match status" value="1"/>
</dbReference>
<dbReference type="NCBIfam" id="TIGR00229">
    <property type="entry name" value="sensory_box"/>
    <property type="match status" value="1"/>
</dbReference>
<evidence type="ECO:0000256" key="5">
    <source>
        <dbReference type="SAM" id="Coils"/>
    </source>
</evidence>
<evidence type="ECO:0000259" key="7">
    <source>
        <dbReference type="PROSITE" id="PS50110"/>
    </source>
</evidence>
<dbReference type="AlphaFoldDB" id="A0A8J6NZK4"/>
<dbReference type="SMART" id="SM00388">
    <property type="entry name" value="HisKA"/>
    <property type="match status" value="1"/>
</dbReference>
<dbReference type="InterPro" id="IPR003594">
    <property type="entry name" value="HATPase_dom"/>
</dbReference>
<comment type="caution">
    <text evidence="9">The sequence shown here is derived from an EMBL/GenBank/DDBJ whole genome shotgun (WGS) entry which is preliminary data.</text>
</comment>
<dbReference type="PROSITE" id="PS50113">
    <property type="entry name" value="PAC"/>
    <property type="match status" value="1"/>
</dbReference>
<evidence type="ECO:0000259" key="8">
    <source>
        <dbReference type="PROSITE" id="PS50113"/>
    </source>
</evidence>
<dbReference type="PROSITE" id="PS50109">
    <property type="entry name" value="HIS_KIN"/>
    <property type="match status" value="1"/>
</dbReference>
<protein>
    <recommendedName>
        <fullName evidence="2">histidine kinase</fullName>
        <ecNumber evidence="2">2.7.13.3</ecNumber>
    </recommendedName>
</protein>
<dbReference type="InterPro" id="IPR035965">
    <property type="entry name" value="PAS-like_dom_sf"/>
</dbReference>
<dbReference type="SMART" id="SM00387">
    <property type="entry name" value="HATPase_c"/>
    <property type="match status" value="1"/>
</dbReference>
<dbReference type="InterPro" id="IPR001789">
    <property type="entry name" value="Sig_transdc_resp-reg_receiver"/>
</dbReference>
<dbReference type="PROSITE" id="PS50110">
    <property type="entry name" value="RESPONSE_REGULATORY"/>
    <property type="match status" value="1"/>
</dbReference>
<dbReference type="InterPro" id="IPR001610">
    <property type="entry name" value="PAC"/>
</dbReference>
<dbReference type="SUPFAM" id="SSF55785">
    <property type="entry name" value="PYP-like sensor domain (PAS domain)"/>
    <property type="match status" value="1"/>
</dbReference>
<evidence type="ECO:0000313" key="10">
    <source>
        <dbReference type="Proteomes" id="UP000605201"/>
    </source>
</evidence>
<dbReference type="InterPro" id="IPR005467">
    <property type="entry name" value="His_kinase_dom"/>
</dbReference>
<evidence type="ECO:0000259" key="6">
    <source>
        <dbReference type="PROSITE" id="PS50109"/>
    </source>
</evidence>
<dbReference type="EC" id="2.7.13.3" evidence="2"/>
<dbReference type="SUPFAM" id="SSF52172">
    <property type="entry name" value="CheY-like"/>
    <property type="match status" value="1"/>
</dbReference>
<dbReference type="Pfam" id="PF00512">
    <property type="entry name" value="HisKA"/>
    <property type="match status" value="1"/>
</dbReference>
<accession>A0A8J6NZK4</accession>
<dbReference type="SMART" id="SM00086">
    <property type="entry name" value="PAC"/>
    <property type="match status" value="1"/>
</dbReference>
<name>A0A8J6NZK4_9BACT</name>
<feature type="modified residue" description="4-aspartylphosphate" evidence="4">
    <location>
        <position position="550"/>
    </location>
</feature>
<dbReference type="InterPro" id="IPR011006">
    <property type="entry name" value="CheY-like_superfamily"/>
</dbReference>
<dbReference type="SMART" id="SM00448">
    <property type="entry name" value="REC"/>
    <property type="match status" value="1"/>
</dbReference>
<comment type="catalytic activity">
    <reaction evidence="1">
        <text>ATP + protein L-histidine = ADP + protein N-phospho-L-histidine.</text>
        <dbReference type="EC" id="2.7.13.3"/>
    </reaction>
</comment>
<dbReference type="Gene3D" id="1.10.287.130">
    <property type="match status" value="1"/>
</dbReference>
<dbReference type="PANTHER" id="PTHR43065">
    <property type="entry name" value="SENSOR HISTIDINE KINASE"/>
    <property type="match status" value="1"/>
</dbReference>
<feature type="coiled-coil region" evidence="5">
    <location>
        <begin position="194"/>
        <end position="253"/>
    </location>
</feature>
<dbReference type="InterPro" id="IPR036890">
    <property type="entry name" value="HATPase_C_sf"/>
</dbReference>
<dbReference type="CDD" id="cd00130">
    <property type="entry name" value="PAS"/>
    <property type="match status" value="1"/>
</dbReference>
<proteinExistence type="predicted"/>
<dbReference type="PANTHER" id="PTHR43065:SF42">
    <property type="entry name" value="TWO-COMPONENT SENSOR PPRA"/>
    <property type="match status" value="1"/>
</dbReference>
<gene>
    <name evidence="9" type="ORF">H8D96_06045</name>
</gene>
<dbReference type="CDD" id="cd00082">
    <property type="entry name" value="HisKA"/>
    <property type="match status" value="1"/>
</dbReference>
<feature type="domain" description="Histidine kinase" evidence="6">
    <location>
        <begin position="259"/>
        <end position="480"/>
    </location>
</feature>
<dbReference type="Gene3D" id="3.40.50.2300">
    <property type="match status" value="1"/>
</dbReference>
<evidence type="ECO:0000256" key="1">
    <source>
        <dbReference type="ARBA" id="ARBA00000085"/>
    </source>
</evidence>
<dbReference type="PRINTS" id="PR00344">
    <property type="entry name" value="BCTRLSENSOR"/>
</dbReference>
<feature type="domain" description="Response regulatory" evidence="7">
    <location>
        <begin position="499"/>
        <end position="615"/>
    </location>
</feature>
<dbReference type="InterPro" id="IPR000014">
    <property type="entry name" value="PAS"/>
</dbReference>
<dbReference type="InterPro" id="IPR036097">
    <property type="entry name" value="HisK_dim/P_sf"/>
</dbReference>
<dbReference type="InterPro" id="IPR000700">
    <property type="entry name" value="PAS-assoc_C"/>
</dbReference>
<sequence>MTPKDKFSKLRQQAEKKLAMRLEGAEDFSNLAPEVKTRLLHELRVHQIELEMQNEELRRTQLELEDQRDKYSDLYNFAPVGYFTISKQGMIVEANLTGASLLGVERTLLIQKPFSRFITKDYQDSFYFYRQKRIETKEKQTCELKLVKKDGSEFYAQLDCSPAKDLQKDFNQLGISIIDINDRKLAEEALGKVHDELEQKVEERTAELVVVNEKYKQEIEERKQAEEALQKAHDELEKRVEKRTAELNKIKAINTLAGGIAHQFNNALSGITGNIDLIEMDLPDNENMAGYIRQMKGSADRMTKLTEQLLAYARGGKYQAETISLNAFVENVLPLIQHGIDHRIKIETDLLTDVLNINADPVQMQMIFSAILTNASEAIEGEGRIRISIRGAEIDDEFVKYHSALKPGYHACLEVDDNGKGMDNEIRSKIFEPFFTTKAPGRGLGMAAAYGIVKNHNGWISVYSEAGRGTVVRIYLPAIEAPAKIPATPKRALPQDSGTILLVEDEEIVRDVSRALLERLGYHVLAAVNGQEAVNIAKSYDENIDLALLDIILPDIEGKEVYPQLMEARPNLKVIVCSGYSIDGPARQILDAGAQGFIQKPFNLSALLEKLEEVLKD</sequence>
<evidence type="ECO:0000256" key="2">
    <source>
        <dbReference type="ARBA" id="ARBA00012438"/>
    </source>
</evidence>
<feature type="domain" description="PAC" evidence="8">
    <location>
        <begin position="140"/>
        <end position="192"/>
    </location>
</feature>
<dbReference type="Gene3D" id="3.30.565.10">
    <property type="entry name" value="Histidine kinase-like ATPase, C-terminal domain"/>
    <property type="match status" value="1"/>
</dbReference>
<dbReference type="GO" id="GO:0000155">
    <property type="term" value="F:phosphorelay sensor kinase activity"/>
    <property type="evidence" value="ECO:0007669"/>
    <property type="project" value="InterPro"/>
</dbReference>
<dbReference type="InterPro" id="IPR003661">
    <property type="entry name" value="HisK_dim/P_dom"/>
</dbReference>
<evidence type="ECO:0000256" key="4">
    <source>
        <dbReference type="PROSITE-ProRule" id="PRU00169"/>
    </source>
</evidence>
<dbReference type="Proteomes" id="UP000605201">
    <property type="component" value="Unassembled WGS sequence"/>
</dbReference>
<dbReference type="Pfam" id="PF02518">
    <property type="entry name" value="HATPase_c"/>
    <property type="match status" value="1"/>
</dbReference>
<feature type="coiled-coil region" evidence="5">
    <location>
        <begin position="40"/>
        <end position="74"/>
    </location>
</feature>
<dbReference type="Pfam" id="PF13426">
    <property type="entry name" value="PAS_9"/>
    <property type="match status" value="1"/>
</dbReference>
<keyword evidence="3 4" id="KW-0597">Phosphoprotein</keyword>
<keyword evidence="5" id="KW-0175">Coiled coil</keyword>
<dbReference type="CDD" id="cd00156">
    <property type="entry name" value="REC"/>
    <property type="match status" value="1"/>
</dbReference>
<dbReference type="SUPFAM" id="SSF47384">
    <property type="entry name" value="Homodimeric domain of signal transducing histidine kinase"/>
    <property type="match status" value="1"/>
</dbReference>
<evidence type="ECO:0000256" key="3">
    <source>
        <dbReference type="ARBA" id="ARBA00022553"/>
    </source>
</evidence>
<reference evidence="9 10" key="1">
    <citation type="submission" date="2020-08" db="EMBL/GenBank/DDBJ databases">
        <title>Bridging the membrane lipid divide: bacteria of the FCB group superphylum have the potential to synthesize archaeal ether lipids.</title>
        <authorList>
            <person name="Villanueva L."/>
            <person name="Von Meijenfeldt F.A.B."/>
            <person name="Westbye A.B."/>
            <person name="Yadav S."/>
            <person name="Hopmans E.C."/>
            <person name="Dutilh B.E."/>
            <person name="Sinninghe Damste J.S."/>
        </authorList>
    </citation>
    <scope>NUCLEOTIDE SEQUENCE [LARGE SCALE GENOMIC DNA]</scope>
    <source>
        <strain evidence="9">NIOZ-UU17</strain>
    </source>
</reference>
<dbReference type="EMBL" id="JACNIG010000143">
    <property type="protein sequence ID" value="MBC8431463.1"/>
    <property type="molecule type" value="Genomic_DNA"/>
</dbReference>